<evidence type="ECO:0000256" key="4">
    <source>
        <dbReference type="PROSITE-ProRule" id="PRU00134"/>
    </source>
</evidence>
<proteinExistence type="predicted"/>
<evidence type="ECO:0000256" key="3">
    <source>
        <dbReference type="ARBA" id="ARBA00022833"/>
    </source>
</evidence>
<name>A0A1E7FNA7_9STRA</name>
<keyword evidence="2 4" id="KW-0863">Zinc-finger</keyword>
<dbReference type="Proteomes" id="UP000095751">
    <property type="component" value="Unassembled WGS sequence"/>
</dbReference>
<dbReference type="Pfam" id="PF01753">
    <property type="entry name" value="zf-MYND"/>
    <property type="match status" value="1"/>
</dbReference>
<dbReference type="PROSITE" id="PS50865">
    <property type="entry name" value="ZF_MYND_2"/>
    <property type="match status" value="1"/>
</dbReference>
<keyword evidence="3" id="KW-0862">Zinc</keyword>
<dbReference type="InParanoid" id="A0A1E7FNA7"/>
<feature type="region of interest" description="Disordered" evidence="5">
    <location>
        <begin position="42"/>
        <end position="186"/>
    </location>
</feature>
<dbReference type="GO" id="GO:0008270">
    <property type="term" value="F:zinc ion binding"/>
    <property type="evidence" value="ECO:0007669"/>
    <property type="project" value="UniProtKB-KW"/>
</dbReference>
<protein>
    <recommendedName>
        <fullName evidence="6">MYND-type domain-containing protein</fullName>
    </recommendedName>
</protein>
<dbReference type="EMBL" id="KV784355">
    <property type="protein sequence ID" value="OEU19273.1"/>
    <property type="molecule type" value="Genomic_DNA"/>
</dbReference>
<accession>A0A1E7FNA7</accession>
<evidence type="ECO:0000313" key="8">
    <source>
        <dbReference type="Proteomes" id="UP000095751"/>
    </source>
</evidence>
<feature type="compositionally biased region" description="Basic and acidic residues" evidence="5">
    <location>
        <begin position="71"/>
        <end position="95"/>
    </location>
</feature>
<keyword evidence="8" id="KW-1185">Reference proteome</keyword>
<feature type="domain" description="MYND-type" evidence="6">
    <location>
        <begin position="481"/>
        <end position="522"/>
    </location>
</feature>
<sequence length="548" mass="62789">MAENYMNYHDGSPYDERILLDQKVRSLMLGCHEERIKDDGINNHSYSIQSTPKQILRSSSEYSNTTPMRVIKQEREKPNETQKRNLQRRRPDSPLDIHALSYESNDASSSSSQSPIRSKAQMCEEDKQSMLPNYRNRLVQHQVRRLRRQAQRQAGTTGESVSSSSSPSSMNIQPSQVKLRKEDRRRKHMEVNTSCAAMKVGMTDIVTATSSLSSSKEVLEGGESSQQLRECLIRARFRIHTSRALLASHSMDSADCQLQETRTNNSVPLNVSPSRNKPNNISAPSTPLSKTTLLQGRSNDINLTPEQRYRKSSMVDPKFSTTRLEMIAVKQSRRGEGLAKVLWYWVRCYIEENFTIESLNTDTPPGYVMVKATQLNTNEVETRQQDETNNNTNNSSISMIPVGFKEFIYDYCGFSVREQKGVLSYMLDGRRPKDEEAIKYIKLLPIEELSPTIRTHDSLLKKMPKIGRGHHMREKSCQRICMFCSRIGAPGTDLFRCNSCSVAFYCGSHCQKEDWDRHKKWCGKSREKIKKKLINEGLMLEDGRLLFD</sequence>
<evidence type="ECO:0000259" key="6">
    <source>
        <dbReference type="PROSITE" id="PS50865"/>
    </source>
</evidence>
<dbReference type="AlphaFoldDB" id="A0A1E7FNA7"/>
<feature type="region of interest" description="Disordered" evidence="5">
    <location>
        <begin position="265"/>
        <end position="288"/>
    </location>
</feature>
<keyword evidence="1" id="KW-0479">Metal-binding</keyword>
<feature type="compositionally biased region" description="Polar residues" evidence="5">
    <location>
        <begin position="42"/>
        <end position="67"/>
    </location>
</feature>
<gene>
    <name evidence="7" type="ORF">FRACYDRAFT_235323</name>
</gene>
<dbReference type="KEGG" id="fcy:FRACYDRAFT_235323"/>
<feature type="compositionally biased region" description="Low complexity" evidence="5">
    <location>
        <begin position="100"/>
        <end position="119"/>
    </location>
</feature>
<feature type="compositionally biased region" description="Low complexity" evidence="5">
    <location>
        <begin position="160"/>
        <end position="169"/>
    </location>
</feature>
<evidence type="ECO:0000256" key="5">
    <source>
        <dbReference type="SAM" id="MobiDB-lite"/>
    </source>
</evidence>
<dbReference type="InterPro" id="IPR002893">
    <property type="entry name" value="Znf_MYND"/>
</dbReference>
<evidence type="ECO:0000256" key="2">
    <source>
        <dbReference type="ARBA" id="ARBA00022771"/>
    </source>
</evidence>
<dbReference type="OrthoDB" id="193263at2759"/>
<evidence type="ECO:0000256" key="1">
    <source>
        <dbReference type="ARBA" id="ARBA00022723"/>
    </source>
</evidence>
<dbReference type="SUPFAM" id="SSF144232">
    <property type="entry name" value="HIT/MYND zinc finger-like"/>
    <property type="match status" value="1"/>
</dbReference>
<dbReference type="Gene3D" id="6.10.140.2220">
    <property type="match status" value="1"/>
</dbReference>
<organism evidence="7 8">
    <name type="scientific">Fragilariopsis cylindrus CCMP1102</name>
    <dbReference type="NCBI Taxonomy" id="635003"/>
    <lineage>
        <taxon>Eukaryota</taxon>
        <taxon>Sar</taxon>
        <taxon>Stramenopiles</taxon>
        <taxon>Ochrophyta</taxon>
        <taxon>Bacillariophyta</taxon>
        <taxon>Bacillariophyceae</taxon>
        <taxon>Bacillariophycidae</taxon>
        <taxon>Bacillariales</taxon>
        <taxon>Bacillariaceae</taxon>
        <taxon>Fragilariopsis</taxon>
    </lineage>
</organism>
<reference evidence="7 8" key="1">
    <citation type="submission" date="2016-09" db="EMBL/GenBank/DDBJ databases">
        <title>Extensive genetic diversity and differential bi-allelic expression allows diatom success in the polar Southern Ocean.</title>
        <authorList>
            <consortium name="DOE Joint Genome Institute"/>
            <person name="Mock T."/>
            <person name="Otillar R.P."/>
            <person name="Strauss J."/>
            <person name="Dupont C."/>
            <person name="Frickenhaus S."/>
            <person name="Maumus F."/>
            <person name="Mcmullan M."/>
            <person name="Sanges R."/>
            <person name="Schmutz J."/>
            <person name="Toseland A."/>
            <person name="Valas R."/>
            <person name="Veluchamy A."/>
            <person name="Ward B.J."/>
            <person name="Allen A."/>
            <person name="Barry K."/>
            <person name="Falciatore A."/>
            <person name="Ferrante M."/>
            <person name="Fortunato A.E."/>
            <person name="Gloeckner G."/>
            <person name="Gruber A."/>
            <person name="Hipkin R."/>
            <person name="Janech M."/>
            <person name="Kroth P."/>
            <person name="Leese F."/>
            <person name="Lindquist E."/>
            <person name="Lyon B.R."/>
            <person name="Martin J."/>
            <person name="Mayer C."/>
            <person name="Parker M."/>
            <person name="Quesneville H."/>
            <person name="Raymond J."/>
            <person name="Uhlig C."/>
            <person name="Valentin K.U."/>
            <person name="Worden A.Z."/>
            <person name="Armbrust E.V."/>
            <person name="Bowler C."/>
            <person name="Green B."/>
            <person name="Moulton V."/>
            <person name="Van Oosterhout C."/>
            <person name="Grigoriev I."/>
        </authorList>
    </citation>
    <scope>NUCLEOTIDE SEQUENCE [LARGE SCALE GENOMIC DNA]</scope>
    <source>
        <strain evidence="7 8">CCMP1102</strain>
    </source>
</reference>
<evidence type="ECO:0000313" key="7">
    <source>
        <dbReference type="EMBL" id="OEU19273.1"/>
    </source>
</evidence>